<organism evidence="1 2">
    <name type="scientific">Heterorhabditis bacteriophora</name>
    <name type="common">Entomopathogenic nematode worm</name>
    <dbReference type="NCBI Taxonomy" id="37862"/>
    <lineage>
        <taxon>Eukaryota</taxon>
        <taxon>Metazoa</taxon>
        <taxon>Ecdysozoa</taxon>
        <taxon>Nematoda</taxon>
        <taxon>Chromadorea</taxon>
        <taxon>Rhabditida</taxon>
        <taxon>Rhabditina</taxon>
        <taxon>Rhabditomorpha</taxon>
        <taxon>Strongyloidea</taxon>
        <taxon>Heterorhabditidae</taxon>
        <taxon>Heterorhabditis</taxon>
    </lineage>
</organism>
<reference evidence="2" key="1">
    <citation type="submission" date="2016-11" db="UniProtKB">
        <authorList>
            <consortium name="WormBaseParasite"/>
        </authorList>
    </citation>
    <scope>IDENTIFICATION</scope>
</reference>
<keyword evidence="1" id="KW-1185">Reference proteome</keyword>
<evidence type="ECO:0000313" key="1">
    <source>
        <dbReference type="Proteomes" id="UP000095283"/>
    </source>
</evidence>
<sequence>MDSYQLTLMGKSLCPKNVEIAASRAQQLFWLHELVAQETTTFNSISS</sequence>
<dbReference type="WBParaSite" id="Hba_14838">
    <property type="protein sequence ID" value="Hba_14838"/>
    <property type="gene ID" value="Hba_14838"/>
</dbReference>
<proteinExistence type="predicted"/>
<dbReference type="Proteomes" id="UP000095283">
    <property type="component" value="Unplaced"/>
</dbReference>
<evidence type="ECO:0000313" key="2">
    <source>
        <dbReference type="WBParaSite" id="Hba_14838"/>
    </source>
</evidence>
<name>A0A1I7XBU5_HETBA</name>
<accession>A0A1I7XBU5</accession>
<protein>
    <submittedName>
        <fullName evidence="2">Uncharacterized protein</fullName>
    </submittedName>
</protein>
<dbReference type="AlphaFoldDB" id="A0A1I7XBU5"/>